<proteinExistence type="predicted"/>
<dbReference type="AlphaFoldDB" id="A0A4Q0ZGG4"/>
<evidence type="ECO:0000313" key="2">
    <source>
        <dbReference type="Proteomes" id="UP000290870"/>
    </source>
</evidence>
<sequence length="447" mass="54943">MKKQNYNVYMILQEDKNEYIFKHFEEDFKAREFVRKQLENDLKFFYYQTNDEFSMVEKYFEYRKYSYKILNDDFDCDAYIKQIAPRIYDFLEQNSINKGFKVFEKKEELKLLEDIKNCEIICINEKKDFIEIIYKKDEIEKYLTIYKKFQMGSMGQYYGFSIDNKKLENSKKSLFLQDMKKIVKIFHLCIDEVEYHNEFIEILFKDSKNITCSYRINIDVDEDFNSVDFLFTRYENIFCFKSEILGDDRKTQLDYSYYDEYFSPRYFVDEIDENNNIKRKSYGYYDLDYPLFLFGKKLRFEFDEKSGIKAYNLSSFEYHLLPNIEVYNFLSKEEKERLHRFLSIAELYINDLYVNKNFDNEIFFDTEKNPELFSKIDEIKEKLQKDSWEKKQIYSNAEQGHHATKEIFLYTKDDKIFLWFLQTDWLSDWITIKYNDDLKSKLEDILK</sequence>
<protein>
    <submittedName>
        <fullName evidence="1">Uncharacterized protein</fullName>
    </submittedName>
</protein>
<evidence type="ECO:0000313" key="1">
    <source>
        <dbReference type="EMBL" id="RXJ85519.1"/>
    </source>
</evidence>
<dbReference type="OrthoDB" id="10000348at2"/>
<gene>
    <name evidence="1" type="ORF">CRU90_02770</name>
</gene>
<dbReference type="RefSeq" id="WP_128985745.1">
    <property type="nucleotide sequence ID" value="NZ_PDJZ01000002.1"/>
</dbReference>
<organism evidence="1 2">
    <name type="scientific">Arcobacter cloacae</name>
    <dbReference type="NCBI Taxonomy" id="1054034"/>
    <lineage>
        <taxon>Bacteria</taxon>
        <taxon>Pseudomonadati</taxon>
        <taxon>Campylobacterota</taxon>
        <taxon>Epsilonproteobacteria</taxon>
        <taxon>Campylobacterales</taxon>
        <taxon>Arcobacteraceae</taxon>
        <taxon>Arcobacter</taxon>
    </lineage>
</organism>
<accession>A0A4Q0ZGG4</accession>
<reference evidence="1 2" key="1">
    <citation type="submission" date="2017-10" db="EMBL/GenBank/DDBJ databases">
        <title>Genomics of the genus Arcobacter.</title>
        <authorList>
            <person name="Perez-Cataluna A."/>
            <person name="Figueras M.J."/>
        </authorList>
    </citation>
    <scope>NUCLEOTIDE SEQUENCE [LARGE SCALE GENOMIC DNA]</scope>
    <source>
        <strain evidence="1 2">F26</strain>
    </source>
</reference>
<comment type="caution">
    <text evidence="1">The sequence shown here is derived from an EMBL/GenBank/DDBJ whole genome shotgun (WGS) entry which is preliminary data.</text>
</comment>
<name>A0A4Q0ZGG4_9BACT</name>
<dbReference type="EMBL" id="PDJZ01000002">
    <property type="protein sequence ID" value="RXJ85519.1"/>
    <property type="molecule type" value="Genomic_DNA"/>
</dbReference>
<dbReference type="Proteomes" id="UP000290870">
    <property type="component" value="Unassembled WGS sequence"/>
</dbReference>